<dbReference type="RefSeq" id="WP_104373574.1">
    <property type="nucleotide sequence ID" value="NZ_BFAV01000172.1"/>
</dbReference>
<protein>
    <submittedName>
        <fullName evidence="1">Uncharacterized protein</fullName>
    </submittedName>
</protein>
<keyword evidence="2" id="KW-1185">Reference proteome</keyword>
<evidence type="ECO:0000313" key="1">
    <source>
        <dbReference type="EMBL" id="GBF35507.1"/>
    </source>
</evidence>
<name>A0A2L2XGL5_9FIRM</name>
<comment type="caution">
    <text evidence="1">The sequence shown here is derived from an EMBL/GenBank/DDBJ whole genome shotgun (WGS) entry which is preliminary data.</text>
</comment>
<evidence type="ECO:0000313" key="2">
    <source>
        <dbReference type="Proteomes" id="UP000239549"/>
    </source>
</evidence>
<dbReference type="EMBL" id="BFAV01000172">
    <property type="protein sequence ID" value="GBF35507.1"/>
    <property type="molecule type" value="Genomic_DNA"/>
</dbReference>
<dbReference type="AlphaFoldDB" id="A0A2L2XGL5"/>
<reference evidence="2" key="1">
    <citation type="submission" date="2018-02" db="EMBL/GenBank/DDBJ databases">
        <title>Genome sequence of Desulfocucumis palustris strain NAW-5.</title>
        <authorList>
            <person name="Watanabe M."/>
            <person name="Kojima H."/>
            <person name="Fukui M."/>
        </authorList>
    </citation>
    <scope>NUCLEOTIDE SEQUENCE [LARGE SCALE GENOMIC DNA]</scope>
    <source>
        <strain evidence="2">NAW-5</strain>
    </source>
</reference>
<accession>A0A2L2XGL5</accession>
<dbReference type="OrthoDB" id="1809534at2"/>
<dbReference type="Proteomes" id="UP000239549">
    <property type="component" value="Unassembled WGS sequence"/>
</dbReference>
<organism evidence="1 2">
    <name type="scientific">Desulfocucumis palustris</name>
    <dbReference type="NCBI Taxonomy" id="1898651"/>
    <lineage>
        <taxon>Bacteria</taxon>
        <taxon>Bacillati</taxon>
        <taxon>Bacillota</taxon>
        <taxon>Clostridia</taxon>
        <taxon>Eubacteriales</taxon>
        <taxon>Desulfocucumaceae</taxon>
        <taxon>Desulfocucumis</taxon>
    </lineage>
</organism>
<gene>
    <name evidence="1" type="ORF">DCCM_4636</name>
</gene>
<sequence length="64" mass="7310">MENARLLDERLKKIIKEIGSKTGEEVKSLVIGDIIREVETITARNSQRQLIKMLSMLKKAVDDI</sequence>
<proteinExistence type="predicted"/>